<dbReference type="Gene3D" id="2.60.120.10">
    <property type="entry name" value="Jelly Rolls"/>
    <property type="match status" value="1"/>
</dbReference>
<evidence type="ECO:0000313" key="5">
    <source>
        <dbReference type="EMBL" id="WQG88825.1"/>
    </source>
</evidence>
<dbReference type="SUPFAM" id="SSF46689">
    <property type="entry name" value="Homeodomain-like"/>
    <property type="match status" value="2"/>
</dbReference>
<name>A0A1K1RBI3_9BACT</name>
<dbReference type="GO" id="GO:0003700">
    <property type="term" value="F:DNA-binding transcription factor activity"/>
    <property type="evidence" value="ECO:0007669"/>
    <property type="project" value="InterPro"/>
</dbReference>
<dbReference type="Proteomes" id="UP001326715">
    <property type="component" value="Chromosome"/>
</dbReference>
<keyword evidence="7" id="KW-1185">Reference proteome</keyword>
<reference evidence="5 7" key="2">
    <citation type="submission" date="2023-11" db="EMBL/GenBank/DDBJ databases">
        <title>MicrobeMod: A computational toolkit for identifying prokaryotic methylation and restriction-modification with nanopore sequencing.</title>
        <authorList>
            <person name="Crits-Christoph A."/>
            <person name="Kang S.C."/>
            <person name="Lee H."/>
            <person name="Ostrov N."/>
        </authorList>
    </citation>
    <scope>NUCLEOTIDE SEQUENCE [LARGE SCALE GENOMIC DNA]</scope>
    <source>
        <strain evidence="5 7">ATCC 23090</strain>
    </source>
</reference>
<dbReference type="EMBL" id="FPIZ01000011">
    <property type="protein sequence ID" value="SFW69163.1"/>
    <property type="molecule type" value="Genomic_DNA"/>
</dbReference>
<dbReference type="PANTHER" id="PTHR11019:SF199">
    <property type="entry name" value="HTH-TYPE TRANSCRIPTIONAL REGULATOR NIMR"/>
    <property type="match status" value="1"/>
</dbReference>
<dbReference type="OrthoDB" id="1266582at2"/>
<dbReference type="InterPro" id="IPR009057">
    <property type="entry name" value="Homeodomain-like_sf"/>
</dbReference>
<dbReference type="InterPro" id="IPR011051">
    <property type="entry name" value="RmlC_Cupin_sf"/>
</dbReference>
<accession>A0A1K1RBI3</accession>
<protein>
    <submittedName>
        <fullName evidence="5">AraC family transcriptional regulator</fullName>
    </submittedName>
    <submittedName>
        <fullName evidence="4">AraC-like ligand binding domain-containing protein</fullName>
    </submittedName>
</protein>
<evidence type="ECO:0000313" key="4">
    <source>
        <dbReference type="EMBL" id="SFW69163.1"/>
    </source>
</evidence>
<organism evidence="4 6">
    <name type="scientific">Chitinophaga sancti</name>
    <dbReference type="NCBI Taxonomy" id="1004"/>
    <lineage>
        <taxon>Bacteria</taxon>
        <taxon>Pseudomonadati</taxon>
        <taxon>Bacteroidota</taxon>
        <taxon>Chitinophagia</taxon>
        <taxon>Chitinophagales</taxon>
        <taxon>Chitinophagaceae</taxon>
        <taxon>Chitinophaga</taxon>
    </lineage>
</organism>
<dbReference type="InterPro" id="IPR014710">
    <property type="entry name" value="RmlC-like_jellyroll"/>
</dbReference>
<evidence type="ECO:0000256" key="2">
    <source>
        <dbReference type="ARBA" id="ARBA00023163"/>
    </source>
</evidence>
<dbReference type="SUPFAM" id="SSF51182">
    <property type="entry name" value="RmlC-like cupins"/>
    <property type="match status" value="1"/>
</dbReference>
<keyword evidence="2" id="KW-0804">Transcription</keyword>
<dbReference type="RefSeq" id="WP_072362573.1">
    <property type="nucleotide sequence ID" value="NZ_CBHWAX010000175.1"/>
</dbReference>
<evidence type="ECO:0000259" key="3">
    <source>
        <dbReference type="PROSITE" id="PS01124"/>
    </source>
</evidence>
<dbReference type="Pfam" id="PF12833">
    <property type="entry name" value="HTH_18"/>
    <property type="match status" value="1"/>
</dbReference>
<dbReference type="InterPro" id="IPR018060">
    <property type="entry name" value="HTH_AraC"/>
</dbReference>
<reference evidence="4 6" key="1">
    <citation type="submission" date="2016-11" db="EMBL/GenBank/DDBJ databases">
        <authorList>
            <person name="Jaros S."/>
            <person name="Januszkiewicz K."/>
            <person name="Wedrychowicz H."/>
        </authorList>
    </citation>
    <scope>NUCLEOTIDE SEQUENCE [LARGE SCALE GENOMIC DNA]</scope>
    <source>
        <strain evidence="4 6">DSM 784</strain>
    </source>
</reference>
<dbReference type="Pfam" id="PF07883">
    <property type="entry name" value="Cupin_2"/>
    <property type="match status" value="1"/>
</dbReference>
<dbReference type="PROSITE" id="PS01124">
    <property type="entry name" value="HTH_ARAC_FAMILY_2"/>
    <property type="match status" value="1"/>
</dbReference>
<dbReference type="EMBL" id="CP140154">
    <property type="protein sequence ID" value="WQG88825.1"/>
    <property type="molecule type" value="Genomic_DNA"/>
</dbReference>
<feature type="domain" description="HTH araC/xylS-type" evidence="3">
    <location>
        <begin position="167"/>
        <end position="264"/>
    </location>
</feature>
<gene>
    <name evidence="4" type="ORF">SAMN05661012_03557</name>
    <name evidence="5" type="ORF">SR876_28250</name>
</gene>
<keyword evidence="1" id="KW-0805">Transcription regulation</keyword>
<proteinExistence type="predicted"/>
<dbReference type="STRING" id="1004.SAMN05661012_03557"/>
<evidence type="ECO:0000256" key="1">
    <source>
        <dbReference type="ARBA" id="ARBA00023015"/>
    </source>
</evidence>
<dbReference type="Gene3D" id="1.10.10.60">
    <property type="entry name" value="Homeodomain-like"/>
    <property type="match status" value="1"/>
</dbReference>
<dbReference type="SMART" id="SM00342">
    <property type="entry name" value="HTH_ARAC"/>
    <property type="match status" value="1"/>
</dbReference>
<sequence>MALSFDHVYLDVQRFRLGAYCSTSEKGEIATPFHSHNKGQFIYAEKGTLHIATADRQYFLPVDHFIWIPRGVTHRMWTNNASVRMFTIYFDNQHMEDDFYHATGVYMVNNLLHEMVRFVVNWEGHIGRNQYAAYQFLQGLKAILPGVSKTRQLPLLGFIKPRDERLLEVIGYMRKHLDEKLELGQVAGKFGFSTRSLSRSFNAEGTSFIEYLQALRIIQSMELLVEKDFSIGRIAAMVGYDSITAFSHTFMRFTGIRPSAYTKGL</sequence>
<dbReference type="InterPro" id="IPR013096">
    <property type="entry name" value="Cupin_2"/>
</dbReference>
<evidence type="ECO:0000313" key="6">
    <source>
        <dbReference type="Proteomes" id="UP000183788"/>
    </source>
</evidence>
<dbReference type="PANTHER" id="PTHR11019">
    <property type="entry name" value="HTH-TYPE TRANSCRIPTIONAL REGULATOR NIMR"/>
    <property type="match status" value="1"/>
</dbReference>
<dbReference type="Proteomes" id="UP000183788">
    <property type="component" value="Unassembled WGS sequence"/>
</dbReference>
<dbReference type="GO" id="GO:0043565">
    <property type="term" value="F:sequence-specific DNA binding"/>
    <property type="evidence" value="ECO:0007669"/>
    <property type="project" value="InterPro"/>
</dbReference>
<evidence type="ECO:0000313" key="7">
    <source>
        <dbReference type="Proteomes" id="UP001326715"/>
    </source>
</evidence>
<dbReference type="AlphaFoldDB" id="A0A1K1RBI3"/>